<dbReference type="InParanoid" id="A0A2P5F4E0"/>
<feature type="non-terminal residue" evidence="1">
    <location>
        <position position="1"/>
    </location>
</feature>
<organism evidence="1 2">
    <name type="scientific">Trema orientale</name>
    <name type="common">Charcoal tree</name>
    <name type="synonym">Celtis orientalis</name>
    <dbReference type="NCBI Taxonomy" id="63057"/>
    <lineage>
        <taxon>Eukaryota</taxon>
        <taxon>Viridiplantae</taxon>
        <taxon>Streptophyta</taxon>
        <taxon>Embryophyta</taxon>
        <taxon>Tracheophyta</taxon>
        <taxon>Spermatophyta</taxon>
        <taxon>Magnoliopsida</taxon>
        <taxon>eudicotyledons</taxon>
        <taxon>Gunneridae</taxon>
        <taxon>Pentapetalae</taxon>
        <taxon>rosids</taxon>
        <taxon>fabids</taxon>
        <taxon>Rosales</taxon>
        <taxon>Cannabaceae</taxon>
        <taxon>Trema</taxon>
    </lineage>
</organism>
<evidence type="ECO:0000313" key="1">
    <source>
        <dbReference type="EMBL" id="PON92619.1"/>
    </source>
</evidence>
<protein>
    <submittedName>
        <fullName evidence="1">Uncharacterized protein</fullName>
    </submittedName>
</protein>
<comment type="caution">
    <text evidence="1">The sequence shown here is derived from an EMBL/GenBank/DDBJ whole genome shotgun (WGS) entry which is preliminary data.</text>
</comment>
<dbReference type="OrthoDB" id="8048545at2759"/>
<reference evidence="2" key="1">
    <citation type="submission" date="2016-06" db="EMBL/GenBank/DDBJ databases">
        <title>Parallel loss of symbiosis genes in relatives of nitrogen-fixing non-legume Parasponia.</title>
        <authorList>
            <person name="Van Velzen R."/>
            <person name="Holmer R."/>
            <person name="Bu F."/>
            <person name="Rutten L."/>
            <person name="Van Zeijl A."/>
            <person name="Liu W."/>
            <person name="Santuari L."/>
            <person name="Cao Q."/>
            <person name="Sharma T."/>
            <person name="Shen D."/>
            <person name="Roswanjaya Y."/>
            <person name="Wardhani T."/>
            <person name="Kalhor M.S."/>
            <person name="Jansen J."/>
            <person name="Van den Hoogen J."/>
            <person name="Gungor B."/>
            <person name="Hartog M."/>
            <person name="Hontelez J."/>
            <person name="Verver J."/>
            <person name="Yang W.-C."/>
            <person name="Schijlen E."/>
            <person name="Repin R."/>
            <person name="Schilthuizen M."/>
            <person name="Schranz E."/>
            <person name="Heidstra R."/>
            <person name="Miyata K."/>
            <person name="Fedorova E."/>
            <person name="Kohlen W."/>
            <person name="Bisseling T."/>
            <person name="Smit S."/>
            <person name="Geurts R."/>
        </authorList>
    </citation>
    <scope>NUCLEOTIDE SEQUENCE [LARGE SCALE GENOMIC DNA]</scope>
    <source>
        <strain evidence="2">cv. RG33-2</strain>
    </source>
</reference>
<sequence length="103" mass="11622">DFPDFANYSKEDEIQSLIKDIVTDTYVATEPESIARSDNHATTLDPNVTTSLEQTCSFEQTVDIQDPIQKEPSSRVKKNHPTDLIIGNLDDGMVTRRRNINLV</sequence>
<name>A0A2P5F4E0_TREOI</name>
<gene>
    <name evidence="1" type="ORF">TorRG33x02_114790</name>
</gene>
<dbReference type="AlphaFoldDB" id="A0A2P5F4E0"/>
<keyword evidence="2" id="KW-1185">Reference proteome</keyword>
<dbReference type="Proteomes" id="UP000237000">
    <property type="component" value="Unassembled WGS sequence"/>
</dbReference>
<dbReference type="EMBL" id="JXTC01000063">
    <property type="protein sequence ID" value="PON92619.1"/>
    <property type="molecule type" value="Genomic_DNA"/>
</dbReference>
<evidence type="ECO:0000313" key="2">
    <source>
        <dbReference type="Proteomes" id="UP000237000"/>
    </source>
</evidence>
<proteinExistence type="predicted"/>
<accession>A0A2P5F4E0</accession>